<organism evidence="1 2">
    <name type="scientific">Pieris macdunnoughi</name>
    <dbReference type="NCBI Taxonomy" id="345717"/>
    <lineage>
        <taxon>Eukaryota</taxon>
        <taxon>Metazoa</taxon>
        <taxon>Ecdysozoa</taxon>
        <taxon>Arthropoda</taxon>
        <taxon>Hexapoda</taxon>
        <taxon>Insecta</taxon>
        <taxon>Pterygota</taxon>
        <taxon>Neoptera</taxon>
        <taxon>Endopterygota</taxon>
        <taxon>Lepidoptera</taxon>
        <taxon>Glossata</taxon>
        <taxon>Ditrysia</taxon>
        <taxon>Papilionoidea</taxon>
        <taxon>Pieridae</taxon>
        <taxon>Pierinae</taxon>
        <taxon>Pieris</taxon>
    </lineage>
</organism>
<evidence type="ECO:0000313" key="2">
    <source>
        <dbReference type="Proteomes" id="UP000663880"/>
    </source>
</evidence>
<reference evidence="1" key="1">
    <citation type="submission" date="2021-02" db="EMBL/GenBank/DDBJ databases">
        <authorList>
            <person name="Steward A R."/>
        </authorList>
    </citation>
    <scope>NUCLEOTIDE SEQUENCE</scope>
</reference>
<dbReference type="AlphaFoldDB" id="A0A821Y7H1"/>
<comment type="caution">
    <text evidence="1">The sequence shown here is derived from an EMBL/GenBank/DDBJ whole genome shotgun (WGS) entry which is preliminary data.</text>
</comment>
<protein>
    <submittedName>
        <fullName evidence="1">Uncharacterized protein</fullName>
    </submittedName>
</protein>
<evidence type="ECO:0000313" key="1">
    <source>
        <dbReference type="EMBL" id="CAF4957817.1"/>
    </source>
</evidence>
<accession>A0A821Y7H1</accession>
<sequence>MHKVVVTGPPAQPPQLPFRLYWSTICELNYKRGETLGLQLAQPDVINKLIRKCWFLQKKCSSSLKRGLKNGEFTRRYSRSYEACRVVVKRLGAQGGHTRTES</sequence>
<gene>
    <name evidence="1" type="ORF">PMACD_LOCUS16432</name>
</gene>
<proteinExistence type="predicted"/>
<keyword evidence="2" id="KW-1185">Reference proteome</keyword>
<dbReference type="Proteomes" id="UP000663880">
    <property type="component" value="Unassembled WGS sequence"/>
</dbReference>
<name>A0A821Y7H1_9NEOP</name>
<dbReference type="EMBL" id="CAJOBZ010000083">
    <property type="protein sequence ID" value="CAF4957817.1"/>
    <property type="molecule type" value="Genomic_DNA"/>
</dbReference>